<dbReference type="KEGG" id="vpo:Kpol_431p8"/>
<feature type="domain" description="Enoyl reductase (ER)" evidence="10">
    <location>
        <begin position="49"/>
        <end position="376"/>
    </location>
</feature>
<evidence type="ECO:0000256" key="1">
    <source>
        <dbReference type="ARBA" id="ARBA00001947"/>
    </source>
</evidence>
<evidence type="ECO:0000256" key="8">
    <source>
        <dbReference type="ARBA" id="ARBA00049243"/>
    </source>
</evidence>
<dbReference type="InterPro" id="IPR013149">
    <property type="entry name" value="ADH-like_C"/>
</dbReference>
<dbReference type="SUPFAM" id="SSF50129">
    <property type="entry name" value="GroES-like"/>
    <property type="match status" value="1"/>
</dbReference>
<dbReference type="PANTHER" id="PTHR42940:SF3">
    <property type="entry name" value="ALCOHOL DEHYDROGENASE 1-RELATED"/>
    <property type="match status" value="1"/>
</dbReference>
<dbReference type="Pfam" id="PF08240">
    <property type="entry name" value="ADH_N"/>
    <property type="match status" value="1"/>
</dbReference>
<dbReference type="CDD" id="cd08297">
    <property type="entry name" value="CAD3"/>
    <property type="match status" value="1"/>
</dbReference>
<comment type="catalytic activity">
    <reaction evidence="8">
        <text>a primary alcohol + NAD(+) = an aldehyde + NADH + H(+)</text>
        <dbReference type="Rhea" id="RHEA:10736"/>
        <dbReference type="ChEBI" id="CHEBI:15378"/>
        <dbReference type="ChEBI" id="CHEBI:15734"/>
        <dbReference type="ChEBI" id="CHEBI:17478"/>
        <dbReference type="ChEBI" id="CHEBI:57540"/>
        <dbReference type="ChEBI" id="CHEBI:57945"/>
        <dbReference type="EC" id="1.1.1.1"/>
    </reaction>
</comment>
<dbReference type="AlphaFoldDB" id="A7TRM9"/>
<dbReference type="Gene3D" id="3.90.180.10">
    <property type="entry name" value="Medium-chain alcohol dehydrogenases, catalytic domain"/>
    <property type="match status" value="1"/>
</dbReference>
<accession>A7TRM9</accession>
<dbReference type="SUPFAM" id="SSF51735">
    <property type="entry name" value="NAD(P)-binding Rossmann-fold domains"/>
    <property type="match status" value="1"/>
</dbReference>
<keyword evidence="4 9" id="KW-0479">Metal-binding</keyword>
<keyword evidence="12" id="KW-1185">Reference proteome</keyword>
<dbReference type="EMBL" id="DS480483">
    <property type="protein sequence ID" value="EDO15081.1"/>
    <property type="molecule type" value="Genomic_DNA"/>
</dbReference>
<protein>
    <recommendedName>
        <fullName evidence="3">alcohol dehydrogenase</fullName>
        <ecNumber evidence="3">1.1.1.1</ecNumber>
    </recommendedName>
</protein>
<evidence type="ECO:0000256" key="9">
    <source>
        <dbReference type="RuleBase" id="RU361277"/>
    </source>
</evidence>
<dbReference type="Proteomes" id="UP000000267">
    <property type="component" value="Unassembled WGS sequence"/>
</dbReference>
<dbReference type="GeneID" id="5543129"/>
<dbReference type="STRING" id="436907.A7TRM9"/>
<dbReference type="InterPro" id="IPR002328">
    <property type="entry name" value="ADH_Zn_CS"/>
</dbReference>
<evidence type="ECO:0000313" key="11">
    <source>
        <dbReference type="EMBL" id="EDO15081.1"/>
    </source>
</evidence>
<dbReference type="PhylomeDB" id="A7TRM9"/>
<evidence type="ECO:0000256" key="7">
    <source>
        <dbReference type="ARBA" id="ARBA00023027"/>
    </source>
</evidence>
<comment type="similarity">
    <text evidence="2 9">Belongs to the zinc-containing alcohol dehydrogenase family.</text>
</comment>
<dbReference type="OMA" id="AWFYDAC"/>
<reference evidence="11 12" key="1">
    <citation type="journal article" date="2007" name="Proc. Natl. Acad. Sci. U.S.A.">
        <title>Independent sorting-out of thousands of duplicated gene pairs in two yeast species descended from a whole-genome duplication.</title>
        <authorList>
            <person name="Scannell D.R."/>
            <person name="Frank A.C."/>
            <person name="Conant G.C."/>
            <person name="Byrne K.P."/>
            <person name="Woolfit M."/>
            <person name="Wolfe K.H."/>
        </authorList>
    </citation>
    <scope>NUCLEOTIDE SEQUENCE [LARGE SCALE GENOMIC DNA]</scope>
    <source>
        <strain evidence="12">ATCC 22028 / DSM 70294 / BCRC 21397 / CBS 2163 / NBRC 10782 / NRRL Y-8283 / UCD 57-17</strain>
    </source>
</reference>
<keyword evidence="5 9" id="KW-0862">Zinc</keyword>
<dbReference type="GO" id="GO:0005759">
    <property type="term" value="C:mitochondrial matrix"/>
    <property type="evidence" value="ECO:0007669"/>
    <property type="project" value="EnsemblFungi"/>
</dbReference>
<keyword evidence="6" id="KW-0560">Oxidoreductase</keyword>
<dbReference type="RefSeq" id="XP_001642939.1">
    <property type="nucleotide sequence ID" value="XM_001642889.1"/>
</dbReference>
<dbReference type="PROSITE" id="PS00059">
    <property type="entry name" value="ADH_ZINC"/>
    <property type="match status" value="1"/>
</dbReference>
<organism evidence="12">
    <name type="scientific">Vanderwaltozyma polyspora (strain ATCC 22028 / DSM 70294 / BCRC 21397 / CBS 2163 / NBRC 10782 / NRRL Y-8283 / UCD 57-17)</name>
    <name type="common">Kluyveromyces polysporus</name>
    <dbReference type="NCBI Taxonomy" id="436907"/>
    <lineage>
        <taxon>Eukaryota</taxon>
        <taxon>Fungi</taxon>
        <taxon>Dikarya</taxon>
        <taxon>Ascomycota</taxon>
        <taxon>Saccharomycotina</taxon>
        <taxon>Saccharomycetes</taxon>
        <taxon>Saccharomycetales</taxon>
        <taxon>Saccharomycetaceae</taxon>
        <taxon>Vanderwaltozyma</taxon>
    </lineage>
</organism>
<dbReference type="HOGENOM" id="CLU_026673_20_1_1"/>
<dbReference type="PANTHER" id="PTHR42940">
    <property type="entry name" value="ALCOHOL DEHYDROGENASE 1-RELATED"/>
    <property type="match status" value="1"/>
</dbReference>
<evidence type="ECO:0000256" key="5">
    <source>
        <dbReference type="ARBA" id="ARBA00022833"/>
    </source>
</evidence>
<evidence type="ECO:0000256" key="6">
    <source>
        <dbReference type="ARBA" id="ARBA00023002"/>
    </source>
</evidence>
<proteinExistence type="inferred from homology"/>
<dbReference type="FunCoup" id="A7TRM9">
    <property type="interactions" value="216"/>
</dbReference>
<dbReference type="InterPro" id="IPR011032">
    <property type="entry name" value="GroES-like_sf"/>
</dbReference>
<dbReference type="Gene3D" id="3.40.50.720">
    <property type="entry name" value="NAD(P)-binding Rossmann-like Domain"/>
    <property type="match status" value="1"/>
</dbReference>
<evidence type="ECO:0000256" key="4">
    <source>
        <dbReference type="ARBA" id="ARBA00022723"/>
    </source>
</evidence>
<evidence type="ECO:0000313" key="12">
    <source>
        <dbReference type="Proteomes" id="UP000000267"/>
    </source>
</evidence>
<dbReference type="eggNOG" id="KOG0023">
    <property type="taxonomic scope" value="Eukaryota"/>
</dbReference>
<dbReference type="FunFam" id="3.40.50.720:FF:000039">
    <property type="entry name" value="Alcohol dehydrogenase AdhP"/>
    <property type="match status" value="1"/>
</dbReference>
<name>A7TRM9_VANPO</name>
<dbReference type="Pfam" id="PF00107">
    <property type="entry name" value="ADH_zinc_N"/>
    <property type="match status" value="1"/>
</dbReference>
<dbReference type="EC" id="1.1.1.1" evidence="3"/>
<dbReference type="InterPro" id="IPR020843">
    <property type="entry name" value="ER"/>
</dbReference>
<dbReference type="SMART" id="SM00829">
    <property type="entry name" value="PKS_ER"/>
    <property type="match status" value="1"/>
</dbReference>
<gene>
    <name evidence="11" type="ORF">Kpol_431p8</name>
</gene>
<sequence>MLRISTRSSIITPSKSFYLGRLIGARYQSQFAPNIPKVQKGVVFTEHNGELKYTDIPVPTPKSNEILINVKYSGVCHTDLHAWKGDWPLAVKLPLVGGHEGAGVVVGIGENVKGWKLGDLAGIKWLNGSCMSCELCETGHEANCEHADLSGYTHDGSFQQYATADAVQAARIPEGSDLAQIAPILCAGITVYKALKTANLKPGEWVAISGAAGGLGSLAVQYAKAMGYRVVGIDGGEEKEKLFRSLGGEVFVDFTKSKDIVADIQNATKGGPQGVINVSVSEAAITQSTHYVRPTGTVVLVGLPANSVVKSDIFSHVVKSINIVGSYVGNRADTREALDFFARGLIKSPIKVVGLSKLPEVYKLMEANKILGRYVVDCAK</sequence>
<dbReference type="GO" id="GO:0004022">
    <property type="term" value="F:alcohol dehydrogenase (NAD+) activity"/>
    <property type="evidence" value="ECO:0007669"/>
    <property type="project" value="UniProtKB-EC"/>
</dbReference>
<dbReference type="GO" id="GO:0008270">
    <property type="term" value="F:zinc ion binding"/>
    <property type="evidence" value="ECO:0007669"/>
    <property type="project" value="InterPro"/>
</dbReference>
<dbReference type="InterPro" id="IPR013154">
    <property type="entry name" value="ADH-like_N"/>
</dbReference>
<keyword evidence="7" id="KW-0520">NAD</keyword>
<evidence type="ECO:0000256" key="2">
    <source>
        <dbReference type="ARBA" id="ARBA00008072"/>
    </source>
</evidence>
<evidence type="ECO:0000259" key="10">
    <source>
        <dbReference type="SMART" id="SM00829"/>
    </source>
</evidence>
<comment type="cofactor">
    <cofactor evidence="1 9">
        <name>Zn(2+)</name>
        <dbReference type="ChEBI" id="CHEBI:29105"/>
    </cofactor>
</comment>
<dbReference type="InParanoid" id="A7TRM9"/>
<dbReference type="FunFam" id="3.90.180.10:FF:000002">
    <property type="entry name" value="Alcohol dehydrogenase AdhP"/>
    <property type="match status" value="1"/>
</dbReference>
<dbReference type="InterPro" id="IPR036291">
    <property type="entry name" value="NAD(P)-bd_dom_sf"/>
</dbReference>
<evidence type="ECO:0000256" key="3">
    <source>
        <dbReference type="ARBA" id="ARBA00013190"/>
    </source>
</evidence>
<dbReference type="GO" id="GO:0000947">
    <property type="term" value="P:amino acid catabolic process to alcohol via Ehrlich pathway"/>
    <property type="evidence" value="ECO:0007669"/>
    <property type="project" value="EnsemblFungi"/>
</dbReference>
<dbReference type="OrthoDB" id="1879366at2759"/>